<organism evidence="9 10">
    <name type="scientific">Actinomadura rubrobrunea</name>
    <dbReference type="NCBI Taxonomy" id="115335"/>
    <lineage>
        <taxon>Bacteria</taxon>
        <taxon>Bacillati</taxon>
        <taxon>Actinomycetota</taxon>
        <taxon>Actinomycetes</taxon>
        <taxon>Streptosporangiales</taxon>
        <taxon>Thermomonosporaceae</taxon>
        <taxon>Actinomadura</taxon>
    </lineage>
</organism>
<feature type="transmembrane region" description="Helical" evidence="6">
    <location>
        <begin position="5"/>
        <end position="24"/>
    </location>
</feature>
<evidence type="ECO:0000313" key="9">
    <source>
        <dbReference type="EMBL" id="GLW64836.1"/>
    </source>
</evidence>
<evidence type="ECO:0000256" key="2">
    <source>
        <dbReference type="ARBA" id="ARBA00022475"/>
    </source>
</evidence>
<dbReference type="Pfam" id="PF13396">
    <property type="entry name" value="PLDc_N"/>
    <property type="match status" value="1"/>
</dbReference>
<comment type="caution">
    <text evidence="9">The sequence shown here is derived from an EMBL/GenBank/DDBJ whole genome shotgun (WGS) entry which is preliminary data.</text>
</comment>
<feature type="domain" description="Cardiolipin synthase N-terminal" evidence="8">
    <location>
        <begin position="19"/>
        <end position="65"/>
    </location>
</feature>
<dbReference type="Proteomes" id="UP001165124">
    <property type="component" value="Unassembled WGS sequence"/>
</dbReference>
<evidence type="ECO:0000256" key="3">
    <source>
        <dbReference type="ARBA" id="ARBA00022692"/>
    </source>
</evidence>
<evidence type="ECO:0000256" key="1">
    <source>
        <dbReference type="ARBA" id="ARBA00004651"/>
    </source>
</evidence>
<feature type="domain" description="SHOCT" evidence="7">
    <location>
        <begin position="97"/>
        <end position="124"/>
    </location>
</feature>
<evidence type="ECO:0000256" key="6">
    <source>
        <dbReference type="SAM" id="Phobius"/>
    </source>
</evidence>
<reference evidence="9" key="1">
    <citation type="submission" date="2023-02" db="EMBL/GenBank/DDBJ databases">
        <title>Actinomadura rubrobrunea NBRC 14622.</title>
        <authorList>
            <person name="Ichikawa N."/>
            <person name="Sato H."/>
            <person name="Tonouchi N."/>
        </authorList>
    </citation>
    <scope>NUCLEOTIDE SEQUENCE</scope>
    <source>
        <strain evidence="9">NBRC 14622</strain>
    </source>
</reference>
<evidence type="ECO:0000259" key="7">
    <source>
        <dbReference type="Pfam" id="PF09851"/>
    </source>
</evidence>
<evidence type="ECO:0000256" key="5">
    <source>
        <dbReference type="ARBA" id="ARBA00023136"/>
    </source>
</evidence>
<dbReference type="GO" id="GO:0005886">
    <property type="term" value="C:plasma membrane"/>
    <property type="evidence" value="ECO:0007669"/>
    <property type="project" value="UniProtKB-SubCell"/>
</dbReference>
<keyword evidence="10" id="KW-1185">Reference proteome</keyword>
<evidence type="ECO:0000313" key="10">
    <source>
        <dbReference type="Proteomes" id="UP001165124"/>
    </source>
</evidence>
<evidence type="ECO:0000259" key="8">
    <source>
        <dbReference type="Pfam" id="PF13396"/>
    </source>
</evidence>
<gene>
    <name evidence="9" type="ORF">Arub01_30800</name>
</gene>
<feature type="transmembrane region" description="Helical" evidence="6">
    <location>
        <begin position="44"/>
        <end position="64"/>
    </location>
</feature>
<keyword evidence="5 6" id="KW-0472">Membrane</keyword>
<name>A0A9W6PXL4_9ACTN</name>
<proteinExistence type="predicted"/>
<accession>A0A9W6PXL4</accession>
<keyword evidence="2" id="KW-1003">Cell membrane</keyword>
<dbReference type="Pfam" id="PF09851">
    <property type="entry name" value="SHOCT"/>
    <property type="match status" value="1"/>
</dbReference>
<dbReference type="EMBL" id="BSRZ01000006">
    <property type="protein sequence ID" value="GLW64836.1"/>
    <property type="molecule type" value="Genomic_DNA"/>
</dbReference>
<dbReference type="AlphaFoldDB" id="A0A9W6PXL4"/>
<keyword evidence="3 6" id="KW-0812">Transmembrane</keyword>
<comment type="subcellular location">
    <subcellularLocation>
        <location evidence="1">Cell membrane</location>
        <topology evidence="1">Multi-pass membrane protein</topology>
    </subcellularLocation>
</comment>
<dbReference type="InterPro" id="IPR027379">
    <property type="entry name" value="CLS_N"/>
</dbReference>
<evidence type="ECO:0000256" key="4">
    <source>
        <dbReference type="ARBA" id="ARBA00022989"/>
    </source>
</evidence>
<keyword evidence="4 6" id="KW-1133">Transmembrane helix</keyword>
<protein>
    <submittedName>
        <fullName evidence="9">Membrane protein</fullName>
    </submittedName>
</protein>
<sequence length="126" mass="14086">MNYPLLNAFLTMLWLFLLVLWFMLLFRVITDVFRDDSLSGWAKAGWTIFVIVLPAVGVLAYLIVRGRGMGERDIASLRAREARYQAALGGRAASQAEQLDRLAALKDHGDLTAEEYQRAKAKVLAG</sequence>
<dbReference type="InterPro" id="IPR018649">
    <property type="entry name" value="SHOCT"/>
</dbReference>